<dbReference type="PANTHER" id="PTHR43537:SF45">
    <property type="entry name" value="GNTR FAMILY REGULATORY PROTEIN"/>
    <property type="match status" value="1"/>
</dbReference>
<dbReference type="PANTHER" id="PTHR43537">
    <property type="entry name" value="TRANSCRIPTIONAL REGULATOR, GNTR FAMILY"/>
    <property type="match status" value="1"/>
</dbReference>
<dbReference type="PROSITE" id="PS50949">
    <property type="entry name" value="HTH_GNTR"/>
    <property type="match status" value="1"/>
</dbReference>
<protein>
    <submittedName>
        <fullName evidence="6">GntR family transcriptional regulator</fullName>
    </submittedName>
</protein>
<dbReference type="Gene3D" id="1.10.10.10">
    <property type="entry name" value="Winged helix-like DNA-binding domain superfamily/Winged helix DNA-binding domain"/>
    <property type="match status" value="1"/>
</dbReference>
<reference evidence="6 7" key="1">
    <citation type="submission" date="2019-09" db="EMBL/GenBank/DDBJ databases">
        <authorList>
            <person name="Wang X."/>
        </authorList>
    </citation>
    <scope>NUCLEOTIDE SEQUENCE [LARGE SCALE GENOMIC DNA]</scope>
    <source>
        <strain evidence="6 7">CICC 11023</strain>
    </source>
</reference>
<proteinExistence type="predicted"/>
<evidence type="ECO:0000256" key="2">
    <source>
        <dbReference type="ARBA" id="ARBA00023125"/>
    </source>
</evidence>
<dbReference type="Proteomes" id="UP000323876">
    <property type="component" value="Unassembled WGS sequence"/>
</dbReference>
<dbReference type="EMBL" id="VXLC01000015">
    <property type="protein sequence ID" value="KAA8885742.1"/>
    <property type="molecule type" value="Genomic_DNA"/>
</dbReference>
<dbReference type="AlphaFoldDB" id="A0A5N0E8J9"/>
<organism evidence="6 7">
    <name type="scientific">Nocardia colli</name>
    <dbReference type="NCBI Taxonomy" id="2545717"/>
    <lineage>
        <taxon>Bacteria</taxon>
        <taxon>Bacillati</taxon>
        <taxon>Actinomycetota</taxon>
        <taxon>Actinomycetes</taxon>
        <taxon>Mycobacteriales</taxon>
        <taxon>Nocardiaceae</taxon>
        <taxon>Nocardia</taxon>
    </lineage>
</organism>
<feature type="compositionally biased region" description="Basic and acidic residues" evidence="4">
    <location>
        <begin position="33"/>
        <end position="43"/>
    </location>
</feature>
<dbReference type="InterPro" id="IPR036388">
    <property type="entry name" value="WH-like_DNA-bd_sf"/>
</dbReference>
<name>A0A5N0E8J9_9NOCA</name>
<dbReference type="Gene3D" id="1.20.120.530">
    <property type="entry name" value="GntR ligand-binding domain-like"/>
    <property type="match status" value="1"/>
</dbReference>
<dbReference type="InterPro" id="IPR011711">
    <property type="entry name" value="GntR_C"/>
</dbReference>
<comment type="caution">
    <text evidence="6">The sequence shown here is derived from an EMBL/GenBank/DDBJ whole genome shotgun (WGS) entry which is preliminary data.</text>
</comment>
<dbReference type="SUPFAM" id="SSF48008">
    <property type="entry name" value="GntR ligand-binding domain-like"/>
    <property type="match status" value="1"/>
</dbReference>
<dbReference type="SMART" id="SM00345">
    <property type="entry name" value="HTH_GNTR"/>
    <property type="match status" value="1"/>
</dbReference>
<evidence type="ECO:0000313" key="6">
    <source>
        <dbReference type="EMBL" id="KAA8885742.1"/>
    </source>
</evidence>
<feature type="domain" description="HTH gntR-type" evidence="5">
    <location>
        <begin position="51"/>
        <end position="118"/>
    </location>
</feature>
<evidence type="ECO:0000256" key="1">
    <source>
        <dbReference type="ARBA" id="ARBA00023015"/>
    </source>
</evidence>
<accession>A0A5N0E8J9</accession>
<keyword evidence="7" id="KW-1185">Reference proteome</keyword>
<dbReference type="InterPro" id="IPR036390">
    <property type="entry name" value="WH_DNA-bd_sf"/>
</dbReference>
<dbReference type="Pfam" id="PF07729">
    <property type="entry name" value="FCD"/>
    <property type="match status" value="1"/>
</dbReference>
<dbReference type="GO" id="GO:0003700">
    <property type="term" value="F:DNA-binding transcription factor activity"/>
    <property type="evidence" value="ECO:0007669"/>
    <property type="project" value="InterPro"/>
</dbReference>
<dbReference type="OrthoDB" id="3570892at2"/>
<evidence type="ECO:0000259" key="5">
    <source>
        <dbReference type="PROSITE" id="PS50949"/>
    </source>
</evidence>
<keyword evidence="1" id="KW-0805">Transcription regulation</keyword>
<keyword evidence="2" id="KW-0238">DNA-binding</keyword>
<dbReference type="Pfam" id="PF00392">
    <property type="entry name" value="GntR"/>
    <property type="match status" value="1"/>
</dbReference>
<dbReference type="InterPro" id="IPR008920">
    <property type="entry name" value="TF_FadR/GntR_C"/>
</dbReference>
<evidence type="ECO:0000313" key="7">
    <source>
        <dbReference type="Proteomes" id="UP000323876"/>
    </source>
</evidence>
<dbReference type="GO" id="GO:0003677">
    <property type="term" value="F:DNA binding"/>
    <property type="evidence" value="ECO:0007669"/>
    <property type="project" value="UniProtKB-KW"/>
</dbReference>
<feature type="region of interest" description="Disordered" evidence="4">
    <location>
        <begin position="31"/>
        <end position="51"/>
    </location>
</feature>
<evidence type="ECO:0000256" key="4">
    <source>
        <dbReference type="SAM" id="MobiDB-lite"/>
    </source>
</evidence>
<sequence length="265" mass="29375">MQDLLCRCSRLSSKVSSIMFSIMKVGKDAVNSDAERAGTERRAATSARPASRTTAKVLDAIRGAILNGELSPGEQLRQQIWADRCGVSRPPVREALEILSNEGLLTHGLNQGYFVAKFSNDEIEQLYTMRDLLESEAIRTLEWPTAAELAELSAHVERIEAEAKAGRPDLARGAMADLYLSIYRLCRRTLIIAEIERLWARTVSYRAHNYDILAAPEESAAQFRLILDTLAAQDRERLSELLQRPVVSILARARAAISHTAAADS</sequence>
<keyword evidence="3" id="KW-0804">Transcription</keyword>
<dbReference type="SUPFAM" id="SSF46785">
    <property type="entry name" value="Winged helix' DNA-binding domain"/>
    <property type="match status" value="1"/>
</dbReference>
<gene>
    <name evidence="6" type="ORF">F3087_29385</name>
</gene>
<dbReference type="InterPro" id="IPR000524">
    <property type="entry name" value="Tscrpt_reg_HTH_GntR"/>
</dbReference>
<evidence type="ECO:0000256" key="3">
    <source>
        <dbReference type="ARBA" id="ARBA00023163"/>
    </source>
</evidence>